<evidence type="ECO:0000313" key="1">
    <source>
        <dbReference type="EMBL" id="QLH64453.1"/>
    </source>
</evidence>
<sequence>MKLSDLPEGVQVVAAETLSQIIAMNVYDEDNTLERADFIAKAFLALYQREREDYEKKFSPIQKTVTKGEPMPNISPIKQSRPSKVLYLGAERCQRLRRCSVEVSFHSGHTVSTSQFTQYLIDKFDEVAKKTLIEELKHSNVR</sequence>
<geneLocation type="plasmid" evidence="1 2">
    <name>pSsAf2.3-1</name>
</geneLocation>
<dbReference type="RefSeq" id="WP_185899938.1">
    <property type="nucleotide sequence ID" value="NZ_CP050856.1"/>
</dbReference>
<dbReference type="EMBL" id="CP050856">
    <property type="protein sequence ID" value="QLH64453.1"/>
    <property type="molecule type" value="Genomic_DNA"/>
</dbReference>
<gene>
    <name evidence="1" type="ORF">SYMBAF_16630</name>
</gene>
<keyword evidence="1" id="KW-0614">Plasmid</keyword>
<organism evidence="1 2">
    <name type="scientific">Serratia symbiotica</name>
    <dbReference type="NCBI Taxonomy" id="138074"/>
    <lineage>
        <taxon>Bacteria</taxon>
        <taxon>Pseudomonadati</taxon>
        <taxon>Pseudomonadota</taxon>
        <taxon>Gammaproteobacteria</taxon>
        <taxon>Enterobacterales</taxon>
        <taxon>Yersiniaceae</taxon>
        <taxon>Serratia</taxon>
    </lineage>
</organism>
<dbReference type="Proteomes" id="UP000042738">
    <property type="component" value="Plasmid pSsAf2.3-1"/>
</dbReference>
<proteinExistence type="predicted"/>
<reference evidence="1 2" key="1">
    <citation type="journal article" date="2014" name="Genome Announc.">
        <title>Whole-Genome Sequence of Serratia symbiotica Strain CWBI-2.3T, a Free-Living Symbiont of the Black Bean Aphid Aphis fabae.</title>
        <authorList>
            <person name="Foray V."/>
            <person name="Grigorescu A.S."/>
            <person name="Sabri A."/>
            <person name="Haubruge E."/>
            <person name="Lognay G."/>
            <person name="Francis F."/>
            <person name="Fauconnier M.L."/>
            <person name="Hance T."/>
            <person name="Thonart P."/>
        </authorList>
    </citation>
    <scope>NUCLEOTIDE SEQUENCE [LARGE SCALE GENOMIC DNA]</scope>
    <source>
        <strain evidence="1">CWBI-2.3</strain>
        <plasmid evidence="1 2">pSsAf2.3-1</plasmid>
    </source>
</reference>
<protein>
    <submittedName>
        <fullName evidence="1">Uncharacterized protein</fullName>
    </submittedName>
</protein>
<accession>A0A7D5SQE5</accession>
<name>A0A7D5SQE5_9GAMM</name>
<dbReference type="AlphaFoldDB" id="A0A7D5SQE5"/>
<dbReference type="GeneID" id="93738102"/>
<evidence type="ECO:0000313" key="2">
    <source>
        <dbReference type="Proteomes" id="UP000042738"/>
    </source>
</evidence>